<keyword evidence="3 6" id="KW-1133">Transmembrane helix</keyword>
<evidence type="ECO:0000256" key="1">
    <source>
        <dbReference type="ARBA" id="ARBA00004167"/>
    </source>
</evidence>
<comment type="caution">
    <text evidence="7">The sequence shown here is derived from an EMBL/GenBank/DDBJ whole genome shotgun (WGS) entry which is preliminary data.</text>
</comment>
<name>A0ABW3NPY6_9FLAO</name>
<organism evidence="7 8">
    <name type="scientific">Salegentibacter chungangensis</name>
    <dbReference type="NCBI Taxonomy" id="1335724"/>
    <lineage>
        <taxon>Bacteria</taxon>
        <taxon>Pseudomonadati</taxon>
        <taxon>Bacteroidota</taxon>
        <taxon>Flavobacteriia</taxon>
        <taxon>Flavobacteriales</taxon>
        <taxon>Flavobacteriaceae</taxon>
        <taxon>Salegentibacter</taxon>
    </lineage>
</organism>
<evidence type="ECO:0000256" key="2">
    <source>
        <dbReference type="ARBA" id="ARBA00022692"/>
    </source>
</evidence>
<keyword evidence="2 6" id="KW-0812">Transmembrane</keyword>
<evidence type="ECO:0000313" key="8">
    <source>
        <dbReference type="Proteomes" id="UP001597131"/>
    </source>
</evidence>
<evidence type="ECO:0000256" key="6">
    <source>
        <dbReference type="SAM" id="Phobius"/>
    </source>
</evidence>
<dbReference type="InterPro" id="IPR006260">
    <property type="entry name" value="TonB/TolA_C"/>
</dbReference>
<feature type="transmembrane region" description="Helical" evidence="6">
    <location>
        <begin position="9"/>
        <end position="27"/>
    </location>
</feature>
<feature type="region of interest" description="Disordered" evidence="5">
    <location>
        <begin position="50"/>
        <end position="146"/>
    </location>
</feature>
<dbReference type="NCBIfam" id="TIGR01352">
    <property type="entry name" value="tonB_Cterm"/>
    <property type="match status" value="1"/>
</dbReference>
<evidence type="ECO:0000256" key="3">
    <source>
        <dbReference type="ARBA" id="ARBA00022989"/>
    </source>
</evidence>
<proteinExistence type="predicted"/>
<feature type="compositionally biased region" description="Basic and acidic residues" evidence="5">
    <location>
        <begin position="50"/>
        <end position="63"/>
    </location>
</feature>
<dbReference type="Proteomes" id="UP001597131">
    <property type="component" value="Unassembled WGS sequence"/>
</dbReference>
<keyword evidence="8" id="KW-1185">Reference proteome</keyword>
<evidence type="ECO:0000256" key="5">
    <source>
        <dbReference type="SAM" id="MobiDB-lite"/>
    </source>
</evidence>
<keyword evidence="4 6" id="KW-0472">Membrane</keyword>
<feature type="compositionally biased region" description="Basic and acidic residues" evidence="5">
    <location>
        <begin position="126"/>
        <end position="139"/>
    </location>
</feature>
<dbReference type="EMBL" id="JBHTLI010000001">
    <property type="protein sequence ID" value="MFD1094811.1"/>
    <property type="molecule type" value="Genomic_DNA"/>
</dbReference>
<dbReference type="RefSeq" id="WP_380742965.1">
    <property type="nucleotide sequence ID" value="NZ_JBHTLI010000001.1"/>
</dbReference>
<reference evidence="8" key="1">
    <citation type="journal article" date="2019" name="Int. J. Syst. Evol. Microbiol.">
        <title>The Global Catalogue of Microorganisms (GCM) 10K type strain sequencing project: providing services to taxonomists for standard genome sequencing and annotation.</title>
        <authorList>
            <consortium name="The Broad Institute Genomics Platform"/>
            <consortium name="The Broad Institute Genome Sequencing Center for Infectious Disease"/>
            <person name="Wu L."/>
            <person name="Ma J."/>
        </authorList>
    </citation>
    <scope>NUCLEOTIDE SEQUENCE [LARGE SCALE GENOMIC DNA]</scope>
    <source>
        <strain evidence="8">CCUG 64793</strain>
    </source>
</reference>
<protein>
    <submittedName>
        <fullName evidence="7">Energy transducer TonB</fullName>
    </submittedName>
</protein>
<evidence type="ECO:0000256" key="4">
    <source>
        <dbReference type="ARBA" id="ARBA00023136"/>
    </source>
</evidence>
<sequence length="236" mass="26154">MDFFDRHKALILTVLTCSVLILALYNFQLSKKQEKANEMLVNLDQFVKEQAEAEEKPEEKEPARPAPKSPETHRAFNENQEARQENFDRQLNEIFEKNSAESEAASENEASEGDYSISKAKKAEKKKSSDGNDASEKISKKSGGLRNSSISFSLKGRSAIDIPNPVYTCDTPGKVVINIEVDSNGRVTETSYNKASSGSSNECLIEQALEYAQGARFSSLPGRDSQPGTITYNFKP</sequence>
<evidence type="ECO:0000313" key="7">
    <source>
        <dbReference type="EMBL" id="MFD1094811.1"/>
    </source>
</evidence>
<comment type="subcellular location">
    <subcellularLocation>
        <location evidence="1">Membrane</location>
        <topology evidence="1">Single-pass membrane protein</topology>
    </subcellularLocation>
</comment>
<feature type="compositionally biased region" description="Basic and acidic residues" evidence="5">
    <location>
        <begin position="70"/>
        <end position="100"/>
    </location>
</feature>
<gene>
    <name evidence="7" type="ORF">ACFQ3Q_03530</name>
</gene>
<accession>A0ABW3NPY6</accession>